<evidence type="ECO:0000256" key="1">
    <source>
        <dbReference type="ARBA" id="ARBA00022737"/>
    </source>
</evidence>
<dbReference type="InterPro" id="IPR051240">
    <property type="entry name" value="Mito_RNA-Proc/Resp"/>
</dbReference>
<dbReference type="GO" id="GO:0003729">
    <property type="term" value="F:mRNA binding"/>
    <property type="evidence" value="ECO:0007669"/>
    <property type="project" value="TreeGrafter"/>
</dbReference>
<dbReference type="EMBL" id="HG793127">
    <property type="protein sequence ID" value="CDK26411.1"/>
    <property type="molecule type" value="Genomic_DNA"/>
</dbReference>
<keyword evidence="1" id="KW-0677">Repeat</keyword>
<proteinExistence type="predicted"/>
<dbReference type="OrthoDB" id="185373at2759"/>
<keyword evidence="4" id="KW-1185">Reference proteome</keyword>
<dbReference type="GeneID" id="34519804"/>
<dbReference type="HOGENOM" id="CLU_334965_0_0_1"/>
<organism evidence="3 4">
    <name type="scientific">Kuraishia capsulata CBS 1993</name>
    <dbReference type="NCBI Taxonomy" id="1382522"/>
    <lineage>
        <taxon>Eukaryota</taxon>
        <taxon>Fungi</taxon>
        <taxon>Dikarya</taxon>
        <taxon>Ascomycota</taxon>
        <taxon>Saccharomycotina</taxon>
        <taxon>Pichiomycetes</taxon>
        <taxon>Pichiales</taxon>
        <taxon>Pichiaceae</taxon>
        <taxon>Kuraishia</taxon>
    </lineage>
</organism>
<dbReference type="AlphaFoldDB" id="W6MJG4"/>
<reference evidence="3" key="2">
    <citation type="submission" date="2014-02" db="EMBL/GenBank/DDBJ databases">
        <title>Complete DNA sequence of /Kuraishia capsulata/ illustrates novel genomic features among budding yeasts (/Saccharomycotina/).</title>
        <authorList>
            <person name="Morales L."/>
            <person name="Noel B."/>
            <person name="Porcel B."/>
            <person name="Marcet-Houben M."/>
            <person name="Hullo M-F."/>
            <person name="Sacerdot C."/>
            <person name="Tekaia F."/>
            <person name="Leh-Louis V."/>
            <person name="Despons L."/>
            <person name="Khanna V."/>
            <person name="Aury J-M."/>
            <person name="Barbe V."/>
            <person name="Couloux A."/>
            <person name="Labadie K."/>
            <person name="Pelletier E."/>
            <person name="Souciet J-L."/>
            <person name="Boekhout T."/>
            <person name="Gabaldon T."/>
            <person name="Wincker P."/>
            <person name="Dujon B."/>
        </authorList>
    </citation>
    <scope>NUCLEOTIDE SEQUENCE</scope>
    <source>
        <strain evidence="3">CBS 1993</strain>
    </source>
</reference>
<evidence type="ECO:0000313" key="4">
    <source>
        <dbReference type="Proteomes" id="UP000019384"/>
    </source>
</evidence>
<dbReference type="PANTHER" id="PTHR47933:SF40">
    <property type="entry name" value="PENTATRICOPEPTIDE REPEAT-CONTAINING PROTEIN 1, MITOCHONDRIAL-RELATED"/>
    <property type="match status" value="1"/>
</dbReference>
<dbReference type="PANTHER" id="PTHR47933">
    <property type="entry name" value="PENTATRICOPEPTIDE REPEAT-CONTAINING PROTEIN 1, MITOCHONDRIAL"/>
    <property type="match status" value="1"/>
</dbReference>
<accession>W6MJG4</accession>
<protein>
    <submittedName>
        <fullName evidence="3">Uncharacterized protein</fullName>
    </submittedName>
</protein>
<sequence length="845" mass="95995">MLHSRGSVANILAGASSFIAKGARLKSSMAKQGRISNRSFPSPKAELSRPRIGRPSPRISRSKFASQTPEEQSVVAEFETRIRDKLDQDGTSVDDAFIKNIAQEWAANFPKGKLMEREELQKDETKESLIEFVDWVIQDAQKTLHDTRETGSLDDDFPSDPDSEDLEHVMSEMAELYRTNGLEMLIPTLKTLHDDPQSTIQTIALPKLAELFNIATQLEDPAKKTEAIFLAGEILYTTPRLRADPINESFYIDSLIKNKKYSKAEYLWNSRKDKPDVSEFRFWSDIGIKININKLNLGGAEELASECSQRFGYVHPSIMQLFILVYLRMKQPEQALDWWKRMKELIKKGGVVKHVSELNVGMTDNPGLIYEYLEKEEQPTYSDVVTIANAFIDSGEFERAISVINTLMFQDSSLAIDAVVRMVRTQLSYPTKELLLTYLEKTPSRKLVPFAKSRLSKVIVDSREIPDVNREHPVFLHKVLNELTKLKTPQAQEMLVKLGEGKISSSADYCMLLRVLLKAKSRTTLAVADELIQLMNESLKATNEGQTSNMIPPANAHMYTILVQHLARRKQNTIPQIEELMKIMEKEGIEQNAHLANQIVHAYWRRKMYQPLFAYATSCLENDKLELTELFYLTLFRVHYKCLRSAHTKKEIDDEKNAVRELFVNFVKQSHLFPEAASFEAAIPAFLVSGDFAGACAALEYMGTVTNVPPSLELVASVAHHVLGAWRKTSYLALKDSENIPDDIQIEVKAFFSQLDNLMTLMSKNNRAQLQWKAPVGILLKYKDICNYQTYPGITVTLNEEGVRSSKNAFYNDFNDYRGILGLKEMNDLPDLEGDFSLEATSLHF</sequence>
<evidence type="ECO:0000313" key="3">
    <source>
        <dbReference type="EMBL" id="CDK26411.1"/>
    </source>
</evidence>
<evidence type="ECO:0000256" key="2">
    <source>
        <dbReference type="SAM" id="MobiDB-lite"/>
    </source>
</evidence>
<gene>
    <name evidence="3" type="ORF">KUCA_T00002383001</name>
</gene>
<dbReference type="RefSeq" id="XP_022458416.1">
    <property type="nucleotide sequence ID" value="XM_022602631.1"/>
</dbReference>
<dbReference type="InterPro" id="IPR011990">
    <property type="entry name" value="TPR-like_helical_dom_sf"/>
</dbReference>
<dbReference type="Gene3D" id="1.25.40.10">
    <property type="entry name" value="Tetratricopeptide repeat domain"/>
    <property type="match status" value="1"/>
</dbReference>
<dbReference type="Proteomes" id="UP000019384">
    <property type="component" value="Unassembled WGS sequence"/>
</dbReference>
<feature type="region of interest" description="Disordered" evidence="2">
    <location>
        <begin position="28"/>
        <end position="72"/>
    </location>
</feature>
<reference evidence="3" key="1">
    <citation type="submission" date="2013-12" db="EMBL/GenBank/DDBJ databases">
        <authorList>
            <person name="Genoscope - CEA"/>
        </authorList>
    </citation>
    <scope>NUCLEOTIDE SEQUENCE</scope>
    <source>
        <strain evidence="3">CBS 1993</strain>
    </source>
</reference>
<name>W6MJG4_9ASCO</name>